<keyword evidence="2 7" id="KW-0812">Transmembrane</keyword>
<feature type="transmembrane region" description="Helical" evidence="7">
    <location>
        <begin position="58"/>
        <end position="78"/>
    </location>
</feature>
<evidence type="ECO:0000313" key="10">
    <source>
        <dbReference type="EMBL" id="OMP83460.1"/>
    </source>
</evidence>
<gene>
    <name evidence="10" type="ORF">BK809_0004841</name>
    <name evidence="8" type="ORF">SLS55_002192</name>
    <name evidence="9" type="ORF">UCDDS831_g03088</name>
</gene>
<accession>A0A0G2EKS4</accession>
<comment type="subcellular location">
    <subcellularLocation>
        <location evidence="1">Membrane</location>
        <topology evidence="1">Multi-pass membrane protein</topology>
    </subcellularLocation>
</comment>
<comment type="similarity">
    <text evidence="5">Belongs to the ATG33 family.</text>
</comment>
<evidence type="ECO:0000256" key="6">
    <source>
        <dbReference type="SAM" id="MobiDB-lite"/>
    </source>
</evidence>
<dbReference type="PANTHER" id="PTHR37278">
    <property type="entry name" value="AUTOPHAGY-RELATED PROTEIN 33-RELATED"/>
    <property type="match status" value="1"/>
</dbReference>
<dbReference type="AlphaFoldDB" id="A0A0G2EKS4"/>
<keyword evidence="3 7" id="KW-1133">Transmembrane helix</keyword>
<proteinExistence type="inferred from homology"/>
<organism evidence="9 11">
    <name type="scientific">Diplodia seriata</name>
    <dbReference type="NCBI Taxonomy" id="420778"/>
    <lineage>
        <taxon>Eukaryota</taxon>
        <taxon>Fungi</taxon>
        <taxon>Dikarya</taxon>
        <taxon>Ascomycota</taxon>
        <taxon>Pezizomycotina</taxon>
        <taxon>Dothideomycetes</taxon>
        <taxon>Dothideomycetes incertae sedis</taxon>
        <taxon>Botryosphaeriales</taxon>
        <taxon>Botryosphaeriaceae</taxon>
        <taxon>Diplodia</taxon>
    </lineage>
</organism>
<reference evidence="8 13" key="4">
    <citation type="submission" date="2024-02" db="EMBL/GenBank/DDBJ databases">
        <title>De novo assembly and annotation of 12 fungi associated with fruit tree decline syndrome in Ontario, Canada.</title>
        <authorList>
            <person name="Sulman M."/>
            <person name="Ellouze W."/>
            <person name="Ilyukhin E."/>
        </authorList>
    </citation>
    <scope>NUCLEOTIDE SEQUENCE [LARGE SCALE GENOMIC DNA]</scope>
    <source>
        <strain evidence="8 13">FDS-637</strain>
    </source>
</reference>
<dbReference type="GO" id="GO:0016236">
    <property type="term" value="P:macroautophagy"/>
    <property type="evidence" value="ECO:0007669"/>
    <property type="project" value="TreeGrafter"/>
</dbReference>
<evidence type="ECO:0000256" key="1">
    <source>
        <dbReference type="ARBA" id="ARBA00004141"/>
    </source>
</evidence>
<sequence>MARTIALCKFVGTVSLGLLTGVSYTLSTTALPALLELPTAVHGYTTFLSMQYTAKRHVRLLTATAVSTLSLAFILSPPRARHPYLLWTSLVAAAGGAGVDYALRQQNSDSETGAPDDSGNASAERSWVDLEKGEDVNGEMVRNGVERFRIAEGARAAISGLAFTMGVIGIWGDGA</sequence>
<dbReference type="GO" id="GO:0005741">
    <property type="term" value="C:mitochondrial outer membrane"/>
    <property type="evidence" value="ECO:0007669"/>
    <property type="project" value="TreeGrafter"/>
</dbReference>
<evidence type="ECO:0000256" key="2">
    <source>
        <dbReference type="ARBA" id="ARBA00022692"/>
    </source>
</evidence>
<evidence type="ECO:0000256" key="7">
    <source>
        <dbReference type="SAM" id="Phobius"/>
    </source>
</evidence>
<dbReference type="EMBL" id="MSZU01000111">
    <property type="protein sequence ID" value="OMP83460.1"/>
    <property type="molecule type" value="Genomic_DNA"/>
</dbReference>
<evidence type="ECO:0000313" key="11">
    <source>
        <dbReference type="Proteomes" id="UP000034182"/>
    </source>
</evidence>
<dbReference type="PANTHER" id="PTHR37278:SF1">
    <property type="entry name" value="AUTOPHAGY-RELATED PROTEIN 33-RELATED"/>
    <property type="match status" value="1"/>
</dbReference>
<reference evidence="10 12" key="3">
    <citation type="submission" date="2017-01" db="EMBL/GenBank/DDBJ databases">
        <title>Draft genome sequence of Diplodia seriata F98.1, a fungal species involved in grapevine trunk diseases.</title>
        <authorList>
            <person name="Robert-Siegwald G."/>
            <person name="Vallet J."/>
            <person name="Abou-Mansour E."/>
            <person name="Xu J."/>
            <person name="Rey P."/>
            <person name="Bertsch C."/>
            <person name="Rego C."/>
            <person name="Larignon P."/>
            <person name="Fontaine F."/>
            <person name="Lebrun M.-H."/>
        </authorList>
    </citation>
    <scope>NUCLEOTIDE SEQUENCE [LARGE SCALE GENOMIC DNA]</scope>
    <source>
        <strain evidence="10 12">F98.1</strain>
    </source>
</reference>
<evidence type="ECO:0000313" key="12">
    <source>
        <dbReference type="Proteomes" id="UP000190776"/>
    </source>
</evidence>
<feature type="region of interest" description="Disordered" evidence="6">
    <location>
        <begin position="107"/>
        <end position="128"/>
    </location>
</feature>
<dbReference type="InterPro" id="IPR051668">
    <property type="entry name" value="ATG33"/>
</dbReference>
<keyword evidence="13" id="KW-1185">Reference proteome</keyword>
<evidence type="ECO:0000313" key="8">
    <source>
        <dbReference type="EMBL" id="KAL0263214.1"/>
    </source>
</evidence>
<evidence type="ECO:0000313" key="13">
    <source>
        <dbReference type="Proteomes" id="UP001430584"/>
    </source>
</evidence>
<evidence type="ECO:0000313" key="9">
    <source>
        <dbReference type="EMBL" id="KKY23357.1"/>
    </source>
</evidence>
<dbReference type="OrthoDB" id="5336366at2759"/>
<name>A0A0G2EKS4_9PEZI</name>
<dbReference type="Proteomes" id="UP001430584">
    <property type="component" value="Unassembled WGS sequence"/>
</dbReference>
<reference evidence="9 11" key="2">
    <citation type="submission" date="2015-05" db="EMBL/GenBank/DDBJ databases">
        <title>Distinctive expansion of gene families associated with plant cell wall degradation and secondary metabolism in the genomes of grapevine trunk pathogens.</title>
        <authorList>
            <person name="Lawrence D.P."/>
            <person name="Travadon R."/>
            <person name="Rolshausen P.E."/>
            <person name="Baumgartner K."/>
        </authorList>
    </citation>
    <scope>NUCLEOTIDE SEQUENCE [LARGE SCALE GENOMIC DNA]</scope>
    <source>
        <strain evidence="9">DS831</strain>
    </source>
</reference>
<dbReference type="EMBL" id="LAQI01000068">
    <property type="protein sequence ID" value="KKY23357.1"/>
    <property type="molecule type" value="Genomic_DNA"/>
</dbReference>
<comment type="caution">
    <text evidence="9">The sequence shown here is derived from an EMBL/GenBank/DDBJ whole genome shotgun (WGS) entry which is preliminary data.</text>
</comment>
<reference evidence="9 11" key="1">
    <citation type="submission" date="2015-03" db="EMBL/GenBank/DDBJ databases">
        <authorList>
            <person name="Morales-Cruz A."/>
            <person name="Amrine K.C."/>
            <person name="Cantu D."/>
        </authorList>
    </citation>
    <scope>NUCLEOTIDE SEQUENCE [LARGE SCALE GENOMIC DNA]</scope>
    <source>
        <strain evidence="9">DS831</strain>
    </source>
</reference>
<dbReference type="Proteomes" id="UP000190776">
    <property type="component" value="Unassembled WGS sequence"/>
</dbReference>
<protein>
    <submittedName>
        <fullName evidence="10">Autophagy-related protein 33</fullName>
    </submittedName>
</protein>
<evidence type="ECO:0000256" key="5">
    <source>
        <dbReference type="ARBA" id="ARBA00038013"/>
    </source>
</evidence>
<dbReference type="GO" id="GO:0000422">
    <property type="term" value="P:autophagy of mitochondrion"/>
    <property type="evidence" value="ECO:0007669"/>
    <property type="project" value="TreeGrafter"/>
</dbReference>
<keyword evidence="4 7" id="KW-0472">Membrane</keyword>
<dbReference type="EMBL" id="JAJVCZ030000002">
    <property type="protein sequence ID" value="KAL0263214.1"/>
    <property type="molecule type" value="Genomic_DNA"/>
</dbReference>
<dbReference type="Proteomes" id="UP000034182">
    <property type="component" value="Unassembled WGS sequence"/>
</dbReference>
<evidence type="ECO:0000256" key="4">
    <source>
        <dbReference type="ARBA" id="ARBA00023136"/>
    </source>
</evidence>
<evidence type="ECO:0000256" key="3">
    <source>
        <dbReference type="ARBA" id="ARBA00022989"/>
    </source>
</evidence>